<sequence length="269" mass="28658">MSQAQPVLSSVADLMLLVGEHIRRSLATQLHVRGSDGTVVTNVDLEADAMIRRGLEALTPAVTIFTEEASPRLTGSDSRWVVDPVDGTQNLVIGLPLVGSSVALMDKEGHCLLAVAADPVGGRVLAADSDTVYSQSWAGGGLKPLTPDELPRAEGVRRLALLRGNSLARADAEFSRLNQQLSLRVSRVLQTRSPIVDLFLLANGGLDALVCLGCDGFEMPAVVHLAQRLGLPLTPGPIDGEGAWGHPFSYLICHPANRKELVELTGWRP</sequence>
<dbReference type="PANTHER" id="PTHR20854">
    <property type="entry name" value="INOSITOL MONOPHOSPHATASE"/>
    <property type="match status" value="1"/>
</dbReference>
<proteinExistence type="predicted"/>
<gene>
    <name evidence="1" type="ORF">ACFOX0_21235</name>
</gene>
<reference evidence="2" key="1">
    <citation type="journal article" date="2019" name="Int. J. Syst. Evol. Microbiol.">
        <title>The Global Catalogue of Microorganisms (GCM) 10K type strain sequencing project: providing services to taxonomists for standard genome sequencing and annotation.</title>
        <authorList>
            <consortium name="The Broad Institute Genomics Platform"/>
            <consortium name="The Broad Institute Genome Sequencing Center for Infectious Disease"/>
            <person name="Wu L."/>
            <person name="Ma J."/>
        </authorList>
    </citation>
    <scope>NUCLEOTIDE SEQUENCE [LARGE SCALE GENOMIC DNA]</scope>
    <source>
        <strain evidence="2">2902at01</strain>
    </source>
</reference>
<dbReference type="EMBL" id="JBHSBN010000015">
    <property type="protein sequence ID" value="MFC4108445.1"/>
    <property type="molecule type" value="Genomic_DNA"/>
</dbReference>
<dbReference type="PRINTS" id="PR00377">
    <property type="entry name" value="IMPHPHTASES"/>
</dbReference>
<evidence type="ECO:0000313" key="2">
    <source>
        <dbReference type="Proteomes" id="UP001595868"/>
    </source>
</evidence>
<dbReference type="InterPro" id="IPR000760">
    <property type="entry name" value="Inositol_monophosphatase-like"/>
</dbReference>
<dbReference type="PANTHER" id="PTHR20854:SF4">
    <property type="entry name" value="INOSITOL-1-MONOPHOSPHATASE-RELATED"/>
    <property type="match status" value="1"/>
</dbReference>
<dbReference type="SUPFAM" id="SSF56655">
    <property type="entry name" value="Carbohydrate phosphatase"/>
    <property type="match status" value="1"/>
</dbReference>
<evidence type="ECO:0000313" key="1">
    <source>
        <dbReference type="EMBL" id="MFC4108445.1"/>
    </source>
</evidence>
<dbReference type="Gene3D" id="3.30.540.10">
    <property type="entry name" value="Fructose-1,6-Bisphosphatase, subunit A, domain 1"/>
    <property type="match status" value="1"/>
</dbReference>
<comment type="caution">
    <text evidence="1">The sequence shown here is derived from an EMBL/GenBank/DDBJ whole genome shotgun (WGS) entry which is preliminary data.</text>
</comment>
<protein>
    <submittedName>
        <fullName evidence="1">Inositol monophosphatase family protein</fullName>
    </submittedName>
</protein>
<keyword evidence="2" id="KW-1185">Reference proteome</keyword>
<dbReference type="Proteomes" id="UP001595868">
    <property type="component" value="Unassembled WGS sequence"/>
</dbReference>
<dbReference type="RefSeq" id="WP_377548694.1">
    <property type="nucleotide sequence ID" value="NZ_JBHSBN010000015.1"/>
</dbReference>
<name>A0ABV8KQL6_9ACTN</name>
<organism evidence="1 2">
    <name type="scientific">Micromonospora zhanjiangensis</name>
    <dbReference type="NCBI Taxonomy" id="1522057"/>
    <lineage>
        <taxon>Bacteria</taxon>
        <taxon>Bacillati</taxon>
        <taxon>Actinomycetota</taxon>
        <taxon>Actinomycetes</taxon>
        <taxon>Micromonosporales</taxon>
        <taxon>Micromonosporaceae</taxon>
        <taxon>Micromonospora</taxon>
    </lineage>
</organism>
<dbReference type="Pfam" id="PF00459">
    <property type="entry name" value="Inositol_P"/>
    <property type="match status" value="1"/>
</dbReference>
<accession>A0ABV8KQL6</accession>